<comment type="similarity">
    <text evidence="2 11 12">Belongs to the ATPase A chain family.</text>
</comment>
<keyword evidence="4 11" id="KW-0138">CF(0)</keyword>
<organism evidence="14 15">
    <name type="scientific">Spirosoma validum</name>
    <dbReference type="NCBI Taxonomy" id="2771355"/>
    <lineage>
        <taxon>Bacteria</taxon>
        <taxon>Pseudomonadati</taxon>
        <taxon>Bacteroidota</taxon>
        <taxon>Cytophagia</taxon>
        <taxon>Cytophagales</taxon>
        <taxon>Cytophagaceae</taxon>
        <taxon>Spirosoma</taxon>
    </lineage>
</organism>
<dbReference type="Proteomes" id="UP000653797">
    <property type="component" value="Unassembled WGS sequence"/>
</dbReference>
<keyword evidence="13" id="KW-0732">Signal</keyword>
<evidence type="ECO:0000256" key="11">
    <source>
        <dbReference type="HAMAP-Rule" id="MF_01393"/>
    </source>
</evidence>
<keyword evidence="9 11" id="KW-0472">Membrane</keyword>
<evidence type="ECO:0000256" key="9">
    <source>
        <dbReference type="ARBA" id="ARBA00023136"/>
    </source>
</evidence>
<dbReference type="PANTHER" id="PTHR11410">
    <property type="entry name" value="ATP SYNTHASE SUBUNIT A"/>
    <property type="match status" value="1"/>
</dbReference>
<keyword evidence="6 11" id="KW-0375">Hydrogen ion transport</keyword>
<feature type="transmembrane region" description="Helical" evidence="11">
    <location>
        <begin position="332"/>
        <end position="350"/>
    </location>
</feature>
<feature type="transmembrane region" description="Helical" evidence="11">
    <location>
        <begin position="134"/>
        <end position="151"/>
    </location>
</feature>
<sequence length="373" mass="40832">MIRSVFNQFLLVTALILSPLVGVQAQEHGHEGESHAQHEGEAPADKGKFNVGDMIMHHIKDDHGWEFAHGVTLPLPVILYSGDRGLEVFSSSRLAHGEVYNGYKNEHGKIHRVDEAGNADHEAKFYNFSITKNVASLMLSAVIMLLVFSAVSRGYAKNKGKAPSGIQSFLEPIILFVRDEIAKPSIGPNYTKFLPYLLTLFFFILINNLLGLLPGAANLTGNIAVTLVLAVITFVIVTFSGNKHYWLHIFKPTGVPIALLPIMVPVEIVGVFMKPLSLMIRLFANITAGHIIILSLLGLIFMANHMGGMMTSVAISPVVLFFTLFLNLIELLVAFLQAFIFTLLTAMYIGSAVEDHHEADHGIGYEGTTSELG</sequence>
<dbReference type="AlphaFoldDB" id="A0A927GH27"/>
<name>A0A927GH27_9BACT</name>
<dbReference type="InterPro" id="IPR000568">
    <property type="entry name" value="ATP_synth_F0_asu"/>
</dbReference>
<dbReference type="InterPro" id="IPR035908">
    <property type="entry name" value="F0_ATP_A_sf"/>
</dbReference>
<evidence type="ECO:0000256" key="1">
    <source>
        <dbReference type="ARBA" id="ARBA00004141"/>
    </source>
</evidence>
<evidence type="ECO:0000256" key="7">
    <source>
        <dbReference type="ARBA" id="ARBA00022989"/>
    </source>
</evidence>
<evidence type="ECO:0000313" key="15">
    <source>
        <dbReference type="Proteomes" id="UP000653797"/>
    </source>
</evidence>
<protein>
    <recommendedName>
        <fullName evidence="11 12">ATP synthase subunit a</fullName>
    </recommendedName>
    <alternativeName>
        <fullName evidence="11">ATP synthase F0 sector subunit a</fullName>
    </alternativeName>
    <alternativeName>
        <fullName evidence="11">F-ATPase subunit 6</fullName>
    </alternativeName>
</protein>
<feature type="signal peptide" evidence="13">
    <location>
        <begin position="1"/>
        <end position="25"/>
    </location>
</feature>
<evidence type="ECO:0000256" key="12">
    <source>
        <dbReference type="RuleBase" id="RU000483"/>
    </source>
</evidence>
<evidence type="ECO:0000256" key="6">
    <source>
        <dbReference type="ARBA" id="ARBA00022781"/>
    </source>
</evidence>
<feature type="transmembrane region" description="Helical" evidence="11">
    <location>
        <begin position="193"/>
        <end position="213"/>
    </location>
</feature>
<evidence type="ECO:0000313" key="14">
    <source>
        <dbReference type="EMBL" id="MBD2757582.1"/>
    </source>
</evidence>
<accession>A0A927GH27</accession>
<feature type="transmembrane region" description="Helical" evidence="11">
    <location>
        <begin position="253"/>
        <end position="273"/>
    </location>
</feature>
<evidence type="ECO:0000256" key="13">
    <source>
        <dbReference type="SAM" id="SignalP"/>
    </source>
</evidence>
<feature type="chain" id="PRO_5037439446" description="ATP synthase subunit a" evidence="13">
    <location>
        <begin position="26"/>
        <end position="373"/>
    </location>
</feature>
<feature type="transmembrane region" description="Helical" evidence="11">
    <location>
        <begin position="308"/>
        <end position="326"/>
    </location>
</feature>
<evidence type="ECO:0000256" key="2">
    <source>
        <dbReference type="ARBA" id="ARBA00006810"/>
    </source>
</evidence>
<keyword evidence="7 11" id="KW-1133">Transmembrane helix</keyword>
<keyword evidence="3 11" id="KW-0813">Transport</keyword>
<comment type="subcellular location">
    <subcellularLocation>
        <location evidence="11 12">Cell membrane</location>
        <topology evidence="11 12">Multi-pass membrane protein</topology>
    </subcellularLocation>
    <subcellularLocation>
        <location evidence="1">Membrane</location>
        <topology evidence="1">Multi-pass membrane protein</topology>
    </subcellularLocation>
</comment>
<feature type="transmembrane region" description="Helical" evidence="11">
    <location>
        <begin position="279"/>
        <end position="301"/>
    </location>
</feature>
<dbReference type="Pfam" id="PF00119">
    <property type="entry name" value="ATP-synt_A"/>
    <property type="match status" value="1"/>
</dbReference>
<dbReference type="Gene3D" id="1.20.120.220">
    <property type="entry name" value="ATP synthase, F0 complex, subunit A"/>
    <property type="match status" value="1"/>
</dbReference>
<dbReference type="HAMAP" id="MF_01393">
    <property type="entry name" value="ATP_synth_a_bact"/>
    <property type="match status" value="1"/>
</dbReference>
<dbReference type="EMBL" id="JACXAA010000025">
    <property type="protein sequence ID" value="MBD2757582.1"/>
    <property type="molecule type" value="Genomic_DNA"/>
</dbReference>
<comment type="caution">
    <text evidence="14">The sequence shown here is derived from an EMBL/GenBank/DDBJ whole genome shotgun (WGS) entry which is preliminary data.</text>
</comment>
<evidence type="ECO:0000256" key="3">
    <source>
        <dbReference type="ARBA" id="ARBA00022448"/>
    </source>
</evidence>
<dbReference type="GO" id="GO:0005886">
    <property type="term" value="C:plasma membrane"/>
    <property type="evidence" value="ECO:0007669"/>
    <property type="project" value="UniProtKB-SubCell"/>
</dbReference>
<dbReference type="GO" id="GO:0046933">
    <property type="term" value="F:proton-transporting ATP synthase activity, rotational mechanism"/>
    <property type="evidence" value="ECO:0007669"/>
    <property type="project" value="UniProtKB-UniRule"/>
</dbReference>
<feature type="transmembrane region" description="Helical" evidence="11">
    <location>
        <begin position="219"/>
        <end position="241"/>
    </location>
</feature>
<keyword evidence="5 11" id="KW-0812">Transmembrane</keyword>
<dbReference type="NCBIfam" id="TIGR01131">
    <property type="entry name" value="ATP_synt_6_or_A"/>
    <property type="match status" value="1"/>
</dbReference>
<reference evidence="14" key="1">
    <citation type="submission" date="2020-09" db="EMBL/GenBank/DDBJ databases">
        <authorList>
            <person name="Kim M.K."/>
        </authorList>
    </citation>
    <scope>NUCLEOTIDE SEQUENCE</scope>
    <source>
        <strain evidence="14">BT704</strain>
    </source>
</reference>
<keyword evidence="8 11" id="KW-0406">Ion transport</keyword>
<gene>
    <name evidence="11 14" type="primary">atpB</name>
    <name evidence="14" type="ORF">IC230_32225</name>
</gene>
<evidence type="ECO:0000256" key="4">
    <source>
        <dbReference type="ARBA" id="ARBA00022547"/>
    </source>
</evidence>
<dbReference type="PANTHER" id="PTHR11410:SF0">
    <property type="entry name" value="ATP SYNTHASE SUBUNIT A"/>
    <property type="match status" value="1"/>
</dbReference>
<dbReference type="InterPro" id="IPR045083">
    <property type="entry name" value="ATP_synth_F0_asu_bact/mt"/>
</dbReference>
<evidence type="ECO:0000256" key="10">
    <source>
        <dbReference type="ARBA" id="ARBA00023310"/>
    </source>
</evidence>
<dbReference type="SUPFAM" id="SSF81336">
    <property type="entry name" value="F1F0 ATP synthase subunit A"/>
    <property type="match status" value="1"/>
</dbReference>
<keyword evidence="10 11" id="KW-0066">ATP synthesis</keyword>
<dbReference type="GO" id="GO:0045259">
    <property type="term" value="C:proton-transporting ATP synthase complex"/>
    <property type="evidence" value="ECO:0007669"/>
    <property type="project" value="UniProtKB-KW"/>
</dbReference>
<evidence type="ECO:0000256" key="8">
    <source>
        <dbReference type="ARBA" id="ARBA00023065"/>
    </source>
</evidence>
<dbReference type="PRINTS" id="PR00123">
    <property type="entry name" value="ATPASEA"/>
</dbReference>
<keyword evidence="15" id="KW-1185">Reference proteome</keyword>
<evidence type="ECO:0000256" key="5">
    <source>
        <dbReference type="ARBA" id="ARBA00022692"/>
    </source>
</evidence>
<proteinExistence type="inferred from homology"/>
<dbReference type="RefSeq" id="WP_191043204.1">
    <property type="nucleotide sequence ID" value="NZ_JACXAA010000025.1"/>
</dbReference>
<keyword evidence="11" id="KW-1003">Cell membrane</keyword>
<dbReference type="CDD" id="cd00310">
    <property type="entry name" value="ATP-synt_Fo_a_6"/>
    <property type="match status" value="1"/>
</dbReference>
<comment type="function">
    <text evidence="11 12">Key component of the proton channel; it plays a direct role in the translocation of protons across the membrane.</text>
</comment>